<gene>
    <name evidence="1" type="ORF">PPTS312_44190</name>
</gene>
<organism evidence="1 2">
    <name type="scientific">Pseudomonas putida</name>
    <name type="common">Arthrobacter siderocapsulatus</name>
    <dbReference type="NCBI Taxonomy" id="303"/>
    <lineage>
        <taxon>Bacteria</taxon>
        <taxon>Pseudomonadati</taxon>
        <taxon>Pseudomonadota</taxon>
        <taxon>Gammaproteobacteria</taxon>
        <taxon>Pseudomonadales</taxon>
        <taxon>Pseudomonadaceae</taxon>
        <taxon>Pseudomonas</taxon>
    </lineage>
</organism>
<reference evidence="1 2" key="1">
    <citation type="submission" date="2020-01" db="EMBL/GenBank/DDBJ databases">
        <title>Complete Genome Sequence of Pseudomonas putida Strain TS312, Harboring the HdtS type N-acyl-homoserine Lactone Synthase, Isolated from a Paper Mill.</title>
        <authorList>
            <person name="Hosoe A."/>
            <person name="Suenaga T."/>
            <person name="Sugi T."/>
            <person name="Izumi T."/>
            <person name="Nagai N."/>
            <person name="Terada A."/>
        </authorList>
    </citation>
    <scope>NUCLEOTIDE SEQUENCE [LARGE SCALE GENOMIC DNA]</scope>
    <source>
        <strain evidence="1 2">TS312</strain>
    </source>
</reference>
<evidence type="ECO:0000313" key="1">
    <source>
        <dbReference type="EMBL" id="BBU46504.1"/>
    </source>
</evidence>
<sequence>MHCSGLHHVGTIEVGNVLHHIFTTDFADGCSVALGRGIVACKWIGWEELSSTMLKPTAAALLSRGLPQLIHFDEVEALTSATAEI</sequence>
<name>A0A7U6RE67_PSEPU</name>
<dbReference type="Proteomes" id="UP000464661">
    <property type="component" value="Chromosome"/>
</dbReference>
<dbReference type="EMBL" id="AP022324">
    <property type="protein sequence ID" value="BBU46504.1"/>
    <property type="molecule type" value="Genomic_DNA"/>
</dbReference>
<protein>
    <submittedName>
        <fullName evidence="1">Uncharacterized protein</fullName>
    </submittedName>
</protein>
<dbReference type="AlphaFoldDB" id="A0A7U6RE67"/>
<accession>A0A7U6RE67</accession>
<proteinExistence type="predicted"/>
<evidence type="ECO:0000313" key="2">
    <source>
        <dbReference type="Proteomes" id="UP000464661"/>
    </source>
</evidence>